<accession>A0A1Q9G6L7</accession>
<gene>
    <name evidence="2" type="ORF">BIT28_10535</name>
</gene>
<dbReference type="AlphaFoldDB" id="A0A1Q9G6L7"/>
<evidence type="ECO:0000256" key="1">
    <source>
        <dbReference type="SAM" id="SignalP"/>
    </source>
</evidence>
<reference evidence="2 3" key="1">
    <citation type="submission" date="2016-09" db="EMBL/GenBank/DDBJ databases">
        <title>Photobacterium proteolyticum sp. nov. a protease producing bacterium isolated from ocean sediments of Laizhou Bay.</title>
        <authorList>
            <person name="Li Y."/>
        </authorList>
    </citation>
    <scope>NUCLEOTIDE SEQUENCE [LARGE SCALE GENOMIC DNA]</scope>
    <source>
        <strain evidence="2 3">13-12</strain>
    </source>
</reference>
<sequence>MLKYWVGLICCIPVIAFAGTLAEGEDAQRDVVRESKSNGFISVDDLRVKRDGEQTWGIAAVVRNASIPYATEQVVEDSTVSTFVPMMFYRGDRFFLSGTEGGVNLFRQDEWEVNALVRMHFIDIPSSFQNQIGGDTGDIGLQLKYQFDDNLYSELELLTDPDGRISSQASVGGIYSYGDWRFRPEASLLWKESDYNSYYYGLTLESINAGADLKLGASGSYHVTSNLYLLGGAHATYFDDNIRDSGIVNSDWQGELYLGFGFFNDANKPRKSSLSNSPYLRVAHGWATPSNIGEIFSGNRVKDEFDNKLTSLFYGHPLTDELFGLPLDIYLTPGFVWHWSSDVQSSTQEYVVAVKAYYTVEWPVEWRFGVAEGLSYVDNITYIEQSEMDRKGYEPSNLLNYLDFSFDVNLGDLFNHKPLDGVWLGYSLHHRSAIFESASQFGRIKGGSNYNTIYLQFDL</sequence>
<dbReference type="Proteomes" id="UP000186905">
    <property type="component" value="Unassembled WGS sequence"/>
</dbReference>
<evidence type="ECO:0000313" key="3">
    <source>
        <dbReference type="Proteomes" id="UP000186905"/>
    </source>
</evidence>
<proteinExistence type="predicted"/>
<dbReference type="InterPro" id="IPR010583">
    <property type="entry name" value="MipA"/>
</dbReference>
<organism evidence="2 3">
    <name type="scientific">Photobacterium proteolyticum</name>
    <dbReference type="NCBI Taxonomy" id="1903952"/>
    <lineage>
        <taxon>Bacteria</taxon>
        <taxon>Pseudomonadati</taxon>
        <taxon>Pseudomonadota</taxon>
        <taxon>Gammaproteobacteria</taxon>
        <taxon>Vibrionales</taxon>
        <taxon>Vibrionaceae</taxon>
        <taxon>Photobacterium</taxon>
    </lineage>
</organism>
<dbReference type="STRING" id="1903952.BIT28_10535"/>
<comment type="caution">
    <text evidence="2">The sequence shown here is derived from an EMBL/GenBank/DDBJ whole genome shotgun (WGS) entry which is preliminary data.</text>
</comment>
<feature type="signal peptide" evidence="1">
    <location>
        <begin position="1"/>
        <end position="18"/>
    </location>
</feature>
<keyword evidence="3" id="KW-1185">Reference proteome</keyword>
<protein>
    <submittedName>
        <fullName evidence="2">MltA-interacting MipA family protein</fullName>
    </submittedName>
</protein>
<name>A0A1Q9G6L7_9GAMM</name>
<evidence type="ECO:0000313" key="2">
    <source>
        <dbReference type="EMBL" id="OLQ69973.1"/>
    </source>
</evidence>
<feature type="chain" id="PRO_5011960508" evidence="1">
    <location>
        <begin position="19"/>
        <end position="459"/>
    </location>
</feature>
<dbReference type="Pfam" id="PF06629">
    <property type="entry name" value="MipA"/>
    <property type="match status" value="1"/>
</dbReference>
<keyword evidence="1" id="KW-0732">Signal</keyword>
<dbReference type="EMBL" id="MJIL01000099">
    <property type="protein sequence ID" value="OLQ69973.1"/>
    <property type="molecule type" value="Genomic_DNA"/>
</dbReference>